<dbReference type="OrthoDB" id="9802264at2"/>
<keyword evidence="7" id="KW-0406">Ion transport</keyword>
<dbReference type="SUPFAM" id="SSF52540">
    <property type="entry name" value="P-loop containing nucleoside triphosphate hydrolases"/>
    <property type="match status" value="1"/>
</dbReference>
<dbReference type="InterPro" id="IPR015853">
    <property type="entry name" value="ABC_transpr_FbpC"/>
</dbReference>
<dbReference type="Gene3D" id="2.40.50.100">
    <property type="match status" value="1"/>
</dbReference>
<dbReference type="Gene3D" id="3.40.50.300">
    <property type="entry name" value="P-loop containing nucleotide triphosphate hydrolases"/>
    <property type="match status" value="1"/>
</dbReference>
<evidence type="ECO:0000256" key="8">
    <source>
        <dbReference type="ARBA" id="ARBA00023136"/>
    </source>
</evidence>
<evidence type="ECO:0000313" key="10">
    <source>
        <dbReference type="EMBL" id="KZB68115.1"/>
    </source>
</evidence>
<accession>A0A154LA81</accession>
<dbReference type="PROSITE" id="PS00211">
    <property type="entry name" value="ABC_TRANSPORTER_1"/>
    <property type="match status" value="1"/>
</dbReference>
<evidence type="ECO:0000256" key="6">
    <source>
        <dbReference type="ARBA" id="ARBA00023004"/>
    </source>
</evidence>
<dbReference type="SUPFAM" id="SSF50331">
    <property type="entry name" value="MOP-like"/>
    <property type="match status" value="1"/>
</dbReference>
<keyword evidence="3" id="KW-0410">Iron transport</keyword>
<dbReference type="InterPro" id="IPR003593">
    <property type="entry name" value="AAA+_ATPase"/>
</dbReference>
<keyword evidence="2" id="KW-1003">Cell membrane</keyword>
<evidence type="ECO:0000259" key="9">
    <source>
        <dbReference type="PROSITE" id="PS50893"/>
    </source>
</evidence>
<dbReference type="SMART" id="SM00382">
    <property type="entry name" value="AAA"/>
    <property type="match status" value="1"/>
</dbReference>
<dbReference type="CDD" id="cd03259">
    <property type="entry name" value="ABC_Carb_Solutes_like"/>
    <property type="match status" value="1"/>
</dbReference>
<dbReference type="GO" id="GO:0015697">
    <property type="term" value="P:quaternary ammonium group transport"/>
    <property type="evidence" value="ECO:0007669"/>
    <property type="project" value="UniProtKB-ARBA"/>
</dbReference>
<evidence type="ECO:0000313" key="11">
    <source>
        <dbReference type="Proteomes" id="UP000076335"/>
    </source>
</evidence>
<dbReference type="InterPro" id="IPR012340">
    <property type="entry name" value="NA-bd_OB-fold"/>
</dbReference>
<feature type="domain" description="ABC transporter" evidence="9">
    <location>
        <begin position="5"/>
        <end position="237"/>
    </location>
</feature>
<dbReference type="InterPro" id="IPR017871">
    <property type="entry name" value="ABC_transporter-like_CS"/>
</dbReference>
<evidence type="ECO:0000256" key="2">
    <source>
        <dbReference type="ARBA" id="ARBA00022475"/>
    </source>
</evidence>
<evidence type="ECO:0000256" key="4">
    <source>
        <dbReference type="ARBA" id="ARBA00022741"/>
    </source>
</evidence>
<comment type="caution">
    <text evidence="10">The sequence shown here is derived from an EMBL/GenBank/DDBJ whole genome shotgun (WGS) entry which is preliminary data.</text>
</comment>
<keyword evidence="5" id="KW-0067">ATP-binding</keyword>
<name>A0A154LA81_9PROT</name>
<dbReference type="GO" id="GO:0015408">
    <property type="term" value="F:ABC-type ferric iron transporter activity"/>
    <property type="evidence" value="ECO:0007669"/>
    <property type="project" value="InterPro"/>
</dbReference>
<dbReference type="PANTHER" id="PTHR42781">
    <property type="entry name" value="SPERMIDINE/PUTRESCINE IMPORT ATP-BINDING PROTEIN POTA"/>
    <property type="match status" value="1"/>
</dbReference>
<keyword evidence="1" id="KW-0813">Transport</keyword>
<reference evidence="10 11" key="1">
    <citation type="submission" date="2015-12" db="EMBL/GenBank/DDBJ databases">
        <title>Genome sequence of Thalassospira lucentensis MCCC 1A02072.</title>
        <authorList>
            <person name="Lu L."/>
            <person name="Lai Q."/>
            <person name="Shao Z."/>
            <person name="Qian P."/>
        </authorList>
    </citation>
    <scope>NUCLEOTIDE SEQUENCE [LARGE SCALE GENOMIC DNA]</scope>
    <source>
        <strain evidence="10 11">MCCC 1A02072</strain>
    </source>
</reference>
<dbReference type="RefSeq" id="WP_062948956.1">
    <property type="nucleotide sequence ID" value="NZ_LPVY01000003.1"/>
</dbReference>
<dbReference type="FunFam" id="3.40.50.300:FF:000425">
    <property type="entry name" value="Probable ABC transporter, ATP-binding subunit"/>
    <property type="match status" value="1"/>
</dbReference>
<dbReference type="GO" id="GO:0005524">
    <property type="term" value="F:ATP binding"/>
    <property type="evidence" value="ECO:0007669"/>
    <property type="project" value="UniProtKB-KW"/>
</dbReference>
<dbReference type="Proteomes" id="UP000076335">
    <property type="component" value="Unassembled WGS sequence"/>
</dbReference>
<dbReference type="InterPro" id="IPR050093">
    <property type="entry name" value="ABC_SmlMolc_Importer"/>
</dbReference>
<protein>
    <submittedName>
        <fullName evidence="10">ABC transporter</fullName>
    </submittedName>
</protein>
<dbReference type="GO" id="GO:0043190">
    <property type="term" value="C:ATP-binding cassette (ABC) transporter complex"/>
    <property type="evidence" value="ECO:0007669"/>
    <property type="project" value="InterPro"/>
</dbReference>
<gene>
    <name evidence="10" type="ORF">AUP42_11645</name>
</gene>
<dbReference type="PANTHER" id="PTHR42781:SF4">
    <property type="entry name" value="SPERMIDINE_PUTRESCINE IMPORT ATP-BINDING PROTEIN POTA"/>
    <property type="match status" value="1"/>
</dbReference>
<dbReference type="InterPro" id="IPR027417">
    <property type="entry name" value="P-loop_NTPase"/>
</dbReference>
<keyword evidence="6" id="KW-0408">Iron</keyword>
<proteinExistence type="predicted"/>
<keyword evidence="8" id="KW-0472">Membrane</keyword>
<dbReference type="PROSITE" id="PS50893">
    <property type="entry name" value="ABC_TRANSPORTER_2"/>
    <property type="match status" value="1"/>
</dbReference>
<organism evidence="10 11">
    <name type="scientific">Thalassospira lucentensis</name>
    <dbReference type="NCBI Taxonomy" id="168935"/>
    <lineage>
        <taxon>Bacteria</taxon>
        <taxon>Pseudomonadati</taxon>
        <taxon>Pseudomonadota</taxon>
        <taxon>Alphaproteobacteria</taxon>
        <taxon>Rhodospirillales</taxon>
        <taxon>Thalassospiraceae</taxon>
        <taxon>Thalassospira</taxon>
    </lineage>
</organism>
<dbReference type="InterPro" id="IPR003439">
    <property type="entry name" value="ABC_transporter-like_ATP-bd"/>
</dbReference>
<dbReference type="Pfam" id="PF00005">
    <property type="entry name" value="ABC_tran"/>
    <property type="match status" value="1"/>
</dbReference>
<dbReference type="AlphaFoldDB" id="A0A154LA81"/>
<evidence type="ECO:0000256" key="3">
    <source>
        <dbReference type="ARBA" id="ARBA00022496"/>
    </source>
</evidence>
<dbReference type="GO" id="GO:0016887">
    <property type="term" value="F:ATP hydrolysis activity"/>
    <property type="evidence" value="ECO:0007669"/>
    <property type="project" value="InterPro"/>
</dbReference>
<evidence type="ECO:0000256" key="7">
    <source>
        <dbReference type="ARBA" id="ARBA00023065"/>
    </source>
</evidence>
<dbReference type="EMBL" id="LPVY01000003">
    <property type="protein sequence ID" value="KZB68115.1"/>
    <property type="molecule type" value="Genomic_DNA"/>
</dbReference>
<dbReference type="Pfam" id="PF08402">
    <property type="entry name" value="TOBE_2"/>
    <property type="match status" value="1"/>
</dbReference>
<dbReference type="InterPro" id="IPR008995">
    <property type="entry name" value="Mo/tungstate-bd_C_term_dom"/>
</dbReference>
<dbReference type="Gene3D" id="2.40.50.140">
    <property type="entry name" value="Nucleic acid-binding proteins"/>
    <property type="match status" value="1"/>
</dbReference>
<dbReference type="InterPro" id="IPR013611">
    <property type="entry name" value="Transp-assoc_OB_typ2"/>
</dbReference>
<sequence>MPDGLRMSNVSHDFGSTQVLKDISFDVAPGELVCLLGPSGCGKTTALRIAAGLEKLQQGSVSINDQLVARPGEYLEPEKRGVGMVFQDYALFPHLSVAKNIGFGLRSQNDAERKEAVERALRQVGMADYYNAYPHELSGGQQQRIALARALAPTPRVMLLDEPFSGLDVARRAELRDTTLHVLKNAGIATIMVTHDPEEAMYMADRIIVMNEGQVMQDGTPENLYFSPQNRFVASFFGEVNRFSGTVQSGVIATPLGKVSHDAFADGTKVEVLVRPEGLHVGEAMNGHDVLARVDAVRSLGEISLMHLSLHEGGHVHARVPRRLSLVNQGPVAITLDPDMTFVFPMN</sequence>
<evidence type="ECO:0000256" key="1">
    <source>
        <dbReference type="ARBA" id="ARBA00022448"/>
    </source>
</evidence>
<keyword evidence="4" id="KW-0547">Nucleotide-binding</keyword>
<evidence type="ECO:0000256" key="5">
    <source>
        <dbReference type="ARBA" id="ARBA00022840"/>
    </source>
</evidence>